<proteinExistence type="inferred from homology"/>
<feature type="transmembrane region" description="Helical" evidence="10">
    <location>
        <begin position="364"/>
        <end position="384"/>
    </location>
</feature>
<evidence type="ECO:0000256" key="1">
    <source>
        <dbReference type="ARBA" id="ARBA00004651"/>
    </source>
</evidence>
<dbReference type="AlphaFoldDB" id="A0A7J5U3A9"/>
<dbReference type="InterPro" id="IPR051085">
    <property type="entry name" value="MB_O-acyltransferase"/>
</dbReference>
<evidence type="ECO:0000313" key="11">
    <source>
        <dbReference type="EMBL" id="KAB7732171.1"/>
    </source>
</evidence>
<evidence type="ECO:0000256" key="6">
    <source>
        <dbReference type="ARBA" id="ARBA00022989"/>
    </source>
</evidence>
<dbReference type="EMBL" id="WELI01000002">
    <property type="protein sequence ID" value="KAB7732171.1"/>
    <property type="molecule type" value="Genomic_DNA"/>
</dbReference>
<dbReference type="InterPro" id="IPR024194">
    <property type="entry name" value="Ac/AlaTfrase_AlgI/DltB"/>
</dbReference>
<organism evidence="11 12">
    <name type="scientific">Rudanella paleaurantiibacter</name>
    <dbReference type="NCBI Taxonomy" id="2614655"/>
    <lineage>
        <taxon>Bacteria</taxon>
        <taxon>Pseudomonadati</taxon>
        <taxon>Bacteroidota</taxon>
        <taxon>Cytophagia</taxon>
        <taxon>Cytophagales</taxon>
        <taxon>Cytophagaceae</taxon>
        <taxon>Rudanella</taxon>
    </lineage>
</organism>
<sequence length="476" mass="54192">MLFNSFPFVLLVLVTFGLYYTPALRRWQVPLLSIASLVFYAYNQLNLLWLLLLSVSINIVASYLVVYGNPKNRKFHATWGVVANLLILCFFKYGPLLGRTFLPADGSVGAWLVSLPLPIGISFFTFQGISLVVDTYRNRDVQAYRSLIARNLAKHTQTVFFFKAFFPQLVSGPIVKAHDFLPQISAKFYRDIRWEYCFRTLVLGYFLKMVVADNLKDHTLMITYPYFENLSSFTLLVLLFGYSMQIFADFAGYSLIALGLAALFGYQFPINFNFPYIASSFSDFWRRWHISLSSFLREYLYIPLGGNRKGPFRTYVNLMLTMILGGLWHGAAWSYAVWGFAHGLALAVERLLSDYGLLRVKSSAGVLLKSILVFTYVTAAWLLFKLPEFHHALAYVKAIATNLNKPHDSLSISFIALYSVPVVGYHLFELARQLRTPELGPTAPLLPRLHTALYSLMLFLIITNSGSGGEFIYFQF</sequence>
<keyword evidence="3 9" id="KW-1003">Cell membrane</keyword>
<keyword evidence="8 9" id="KW-0012">Acyltransferase</keyword>
<reference evidence="11 12" key="1">
    <citation type="submission" date="2019-10" db="EMBL/GenBank/DDBJ databases">
        <title>Rudanella paleaurantiibacter sp. nov., isolated from sludge.</title>
        <authorList>
            <person name="Xu S.Q."/>
        </authorList>
    </citation>
    <scope>NUCLEOTIDE SEQUENCE [LARGE SCALE GENOMIC DNA]</scope>
    <source>
        <strain evidence="11 12">HX-22-17</strain>
    </source>
</reference>
<comment type="subcellular location">
    <subcellularLocation>
        <location evidence="1">Cell membrane</location>
        <topology evidence="1">Multi-pass membrane protein</topology>
    </subcellularLocation>
</comment>
<evidence type="ECO:0000256" key="10">
    <source>
        <dbReference type="SAM" id="Phobius"/>
    </source>
</evidence>
<evidence type="ECO:0000256" key="4">
    <source>
        <dbReference type="ARBA" id="ARBA00022679"/>
    </source>
</evidence>
<dbReference type="PANTHER" id="PTHR13285:SF23">
    <property type="entry name" value="TEICHOIC ACID D-ALANYLTRANSFERASE"/>
    <property type="match status" value="1"/>
</dbReference>
<evidence type="ECO:0000313" key="12">
    <source>
        <dbReference type="Proteomes" id="UP000488299"/>
    </source>
</evidence>
<keyword evidence="4 9" id="KW-0808">Transferase</keyword>
<accession>A0A7J5U3A9</accession>
<evidence type="ECO:0000256" key="3">
    <source>
        <dbReference type="ARBA" id="ARBA00022475"/>
    </source>
</evidence>
<keyword evidence="6 10" id="KW-1133">Transmembrane helix</keyword>
<feature type="transmembrane region" description="Helical" evidence="10">
    <location>
        <begin position="452"/>
        <end position="474"/>
    </location>
</feature>
<feature type="transmembrane region" description="Helical" evidence="10">
    <location>
        <begin position="108"/>
        <end position="133"/>
    </location>
</feature>
<dbReference type="Pfam" id="PF03062">
    <property type="entry name" value="MBOAT"/>
    <property type="match status" value="1"/>
</dbReference>
<dbReference type="PANTHER" id="PTHR13285">
    <property type="entry name" value="ACYLTRANSFERASE"/>
    <property type="match status" value="1"/>
</dbReference>
<dbReference type="InterPro" id="IPR004299">
    <property type="entry name" value="MBOAT_fam"/>
</dbReference>
<feature type="transmembrane region" description="Helical" evidence="10">
    <location>
        <begin position="78"/>
        <end position="96"/>
    </location>
</feature>
<dbReference type="GO" id="GO:0005886">
    <property type="term" value="C:plasma membrane"/>
    <property type="evidence" value="ECO:0007669"/>
    <property type="project" value="UniProtKB-SubCell"/>
</dbReference>
<evidence type="ECO:0000256" key="2">
    <source>
        <dbReference type="ARBA" id="ARBA00010323"/>
    </source>
</evidence>
<dbReference type="InterPro" id="IPR028362">
    <property type="entry name" value="AlgI"/>
</dbReference>
<evidence type="ECO:0000256" key="5">
    <source>
        <dbReference type="ARBA" id="ARBA00022692"/>
    </source>
</evidence>
<comment type="similarity">
    <text evidence="2 9">Belongs to the membrane-bound acyltransferase family.</text>
</comment>
<gene>
    <name evidence="11" type="ORF">F5984_08155</name>
</gene>
<feature type="transmembrane region" description="Helical" evidence="10">
    <location>
        <begin position="224"/>
        <end position="243"/>
    </location>
</feature>
<feature type="transmembrane region" description="Helical" evidence="10">
    <location>
        <begin position="250"/>
        <end position="268"/>
    </location>
</feature>
<feature type="transmembrane region" description="Helical" evidence="10">
    <location>
        <begin position="47"/>
        <end position="66"/>
    </location>
</feature>
<keyword evidence="5 10" id="KW-0812">Transmembrane</keyword>
<evidence type="ECO:0000256" key="8">
    <source>
        <dbReference type="ARBA" id="ARBA00023315"/>
    </source>
</evidence>
<dbReference type="GO" id="GO:0042121">
    <property type="term" value="P:alginic acid biosynthetic process"/>
    <property type="evidence" value="ECO:0007669"/>
    <property type="project" value="InterPro"/>
</dbReference>
<dbReference type="Proteomes" id="UP000488299">
    <property type="component" value="Unassembled WGS sequence"/>
</dbReference>
<dbReference type="PIRSF" id="PIRSF016636">
    <property type="entry name" value="AlgI_DltB"/>
    <property type="match status" value="1"/>
</dbReference>
<dbReference type="GO" id="GO:0016746">
    <property type="term" value="F:acyltransferase activity"/>
    <property type="evidence" value="ECO:0007669"/>
    <property type="project" value="UniProtKB-KW"/>
</dbReference>
<keyword evidence="12" id="KW-1185">Reference proteome</keyword>
<evidence type="ECO:0000256" key="9">
    <source>
        <dbReference type="PIRNR" id="PIRNR016636"/>
    </source>
</evidence>
<evidence type="ECO:0000256" key="7">
    <source>
        <dbReference type="ARBA" id="ARBA00023136"/>
    </source>
</evidence>
<protein>
    <submittedName>
        <fullName evidence="11">MBOAT family protein</fullName>
    </submittedName>
</protein>
<keyword evidence="7 9" id="KW-0472">Membrane</keyword>
<dbReference type="PIRSF" id="PIRSF500217">
    <property type="entry name" value="AlgI"/>
    <property type="match status" value="1"/>
</dbReference>
<comment type="caution">
    <text evidence="11">The sequence shown here is derived from an EMBL/GenBank/DDBJ whole genome shotgun (WGS) entry which is preliminary data.</text>
</comment>
<feature type="transmembrane region" description="Helical" evidence="10">
    <location>
        <begin position="410"/>
        <end position="431"/>
    </location>
</feature>
<dbReference type="RefSeq" id="WP_152123739.1">
    <property type="nucleotide sequence ID" value="NZ_WELI01000002.1"/>
</dbReference>
<name>A0A7J5U3A9_9BACT</name>
<feature type="transmembrane region" description="Helical" evidence="10">
    <location>
        <begin position="196"/>
        <end position="212"/>
    </location>
</feature>